<dbReference type="Proteomes" id="UP000054217">
    <property type="component" value="Unassembled WGS sequence"/>
</dbReference>
<feature type="region of interest" description="Disordered" evidence="1">
    <location>
        <begin position="1"/>
        <end position="33"/>
    </location>
</feature>
<evidence type="ECO:0008006" key="4">
    <source>
        <dbReference type="Google" id="ProtNLM"/>
    </source>
</evidence>
<dbReference type="InParanoid" id="A0A0C3KV69"/>
<dbReference type="STRING" id="870435.A0A0C3KV69"/>
<name>A0A0C3KV69_PISTI</name>
<dbReference type="Gene3D" id="1.10.510.10">
    <property type="entry name" value="Transferase(Phosphotransferase) domain 1"/>
    <property type="match status" value="1"/>
</dbReference>
<accession>A0A0C3KV69</accession>
<dbReference type="AlphaFoldDB" id="A0A0C3KV69"/>
<dbReference type="OrthoDB" id="5987198at2759"/>
<dbReference type="SUPFAM" id="SSF56112">
    <property type="entry name" value="Protein kinase-like (PK-like)"/>
    <property type="match status" value="1"/>
</dbReference>
<evidence type="ECO:0000256" key="1">
    <source>
        <dbReference type="SAM" id="MobiDB-lite"/>
    </source>
</evidence>
<sequence>MFPSREEHSGSPRSPPSSPSSSTLSLDEEQTNTRLKPDWSKYRSVFECNGYHLETARDVKDHYLHNDRRGMSPAYRRACALQDDDALCGDPGLPDNLFRGTRYKDEKKLVVKAVHLLSRELDIARYISSPALRGDPMNHCILAATGNSIYAAILDFLDVPSDGICFVVMEEWSSCLLSHLPITLHEFLSAIHQCIEHVVFLHRYCIVHFDISIYNFVTDYRGHYACIDYELSRRLDIDGPQVISLRGTEIPPELERGEASDPYMVDIWALAMLILRSCEATGFGIPELFHIARSMLNECPDKRPCALVVLRAFRRLLWINGRPSQ</sequence>
<reference evidence="2 3" key="1">
    <citation type="submission" date="2014-04" db="EMBL/GenBank/DDBJ databases">
        <authorList>
            <consortium name="DOE Joint Genome Institute"/>
            <person name="Kuo A."/>
            <person name="Kohler A."/>
            <person name="Costa M.D."/>
            <person name="Nagy L.G."/>
            <person name="Floudas D."/>
            <person name="Copeland A."/>
            <person name="Barry K.W."/>
            <person name="Cichocki N."/>
            <person name="Veneault-Fourrey C."/>
            <person name="LaButti K."/>
            <person name="Lindquist E.A."/>
            <person name="Lipzen A."/>
            <person name="Lundell T."/>
            <person name="Morin E."/>
            <person name="Murat C."/>
            <person name="Sun H."/>
            <person name="Tunlid A."/>
            <person name="Henrissat B."/>
            <person name="Grigoriev I.V."/>
            <person name="Hibbett D.S."/>
            <person name="Martin F."/>
            <person name="Nordberg H.P."/>
            <person name="Cantor M.N."/>
            <person name="Hua S.X."/>
        </authorList>
    </citation>
    <scope>NUCLEOTIDE SEQUENCE [LARGE SCALE GENOMIC DNA]</scope>
    <source>
        <strain evidence="2 3">Marx 270</strain>
    </source>
</reference>
<dbReference type="EMBL" id="KN831946">
    <property type="protein sequence ID" value="KIO13392.1"/>
    <property type="molecule type" value="Genomic_DNA"/>
</dbReference>
<reference evidence="3" key="2">
    <citation type="submission" date="2015-01" db="EMBL/GenBank/DDBJ databases">
        <title>Evolutionary Origins and Diversification of the Mycorrhizal Mutualists.</title>
        <authorList>
            <consortium name="DOE Joint Genome Institute"/>
            <consortium name="Mycorrhizal Genomics Consortium"/>
            <person name="Kohler A."/>
            <person name="Kuo A."/>
            <person name="Nagy L.G."/>
            <person name="Floudas D."/>
            <person name="Copeland A."/>
            <person name="Barry K.W."/>
            <person name="Cichocki N."/>
            <person name="Veneault-Fourrey C."/>
            <person name="LaButti K."/>
            <person name="Lindquist E.A."/>
            <person name="Lipzen A."/>
            <person name="Lundell T."/>
            <person name="Morin E."/>
            <person name="Murat C."/>
            <person name="Riley R."/>
            <person name="Ohm R."/>
            <person name="Sun H."/>
            <person name="Tunlid A."/>
            <person name="Henrissat B."/>
            <person name="Grigoriev I.V."/>
            <person name="Hibbett D.S."/>
            <person name="Martin F."/>
        </authorList>
    </citation>
    <scope>NUCLEOTIDE SEQUENCE [LARGE SCALE GENOMIC DNA]</scope>
    <source>
        <strain evidence="3">Marx 270</strain>
    </source>
</reference>
<evidence type="ECO:0000313" key="3">
    <source>
        <dbReference type="Proteomes" id="UP000054217"/>
    </source>
</evidence>
<dbReference type="HOGENOM" id="CLU_847625_0_0_1"/>
<keyword evidence="3" id="KW-1185">Reference proteome</keyword>
<organism evidence="2 3">
    <name type="scientific">Pisolithus tinctorius Marx 270</name>
    <dbReference type="NCBI Taxonomy" id="870435"/>
    <lineage>
        <taxon>Eukaryota</taxon>
        <taxon>Fungi</taxon>
        <taxon>Dikarya</taxon>
        <taxon>Basidiomycota</taxon>
        <taxon>Agaricomycotina</taxon>
        <taxon>Agaricomycetes</taxon>
        <taxon>Agaricomycetidae</taxon>
        <taxon>Boletales</taxon>
        <taxon>Sclerodermatineae</taxon>
        <taxon>Pisolithaceae</taxon>
        <taxon>Pisolithus</taxon>
    </lineage>
</organism>
<evidence type="ECO:0000313" key="2">
    <source>
        <dbReference type="EMBL" id="KIO13392.1"/>
    </source>
</evidence>
<dbReference type="InterPro" id="IPR011009">
    <property type="entry name" value="Kinase-like_dom_sf"/>
</dbReference>
<gene>
    <name evidence="2" type="ORF">M404DRAFT_18865</name>
</gene>
<feature type="compositionally biased region" description="Basic and acidic residues" evidence="1">
    <location>
        <begin position="1"/>
        <end position="10"/>
    </location>
</feature>
<protein>
    <recommendedName>
        <fullName evidence="4">Protein kinase domain-containing protein</fullName>
    </recommendedName>
</protein>
<proteinExistence type="predicted"/>